<proteinExistence type="predicted"/>
<dbReference type="AlphaFoldDB" id="A0A931DBU3"/>
<keyword evidence="4" id="KW-1185">Reference proteome</keyword>
<dbReference type="RefSeq" id="WP_196835364.1">
    <property type="nucleotide sequence ID" value="NZ_JADOTZ010000001.1"/>
</dbReference>
<evidence type="ECO:0000256" key="2">
    <source>
        <dbReference type="SAM" id="Phobius"/>
    </source>
</evidence>
<dbReference type="Proteomes" id="UP000625033">
    <property type="component" value="Unassembled WGS sequence"/>
</dbReference>
<keyword evidence="2" id="KW-1133">Transmembrane helix</keyword>
<keyword evidence="2" id="KW-0472">Membrane</keyword>
<comment type="caution">
    <text evidence="3">The sequence shown here is derived from an EMBL/GenBank/DDBJ whole genome shotgun (WGS) entry which is preliminary data.</text>
</comment>
<sequence length="107" mass="11952">MREPEQGSRTEIDQQKALTAVNLLYVLASADPSLMDAPTGDAAREIGPGFVGFVATAFIVIAAIFLIRDMVRRIRRVRYRGELEQRQEELVEKGKRSYGDGEDQPKA</sequence>
<accession>A0A931DBU3</accession>
<keyword evidence="2" id="KW-0812">Transmembrane</keyword>
<evidence type="ECO:0000256" key="1">
    <source>
        <dbReference type="SAM" id="MobiDB-lite"/>
    </source>
</evidence>
<gene>
    <name evidence="3" type="ORF">IW252_000760</name>
</gene>
<evidence type="ECO:0000313" key="4">
    <source>
        <dbReference type="Proteomes" id="UP000625033"/>
    </source>
</evidence>
<protein>
    <submittedName>
        <fullName evidence="3">Uncharacterized protein</fullName>
    </submittedName>
</protein>
<organism evidence="3 4">
    <name type="scientific">Zhihengliuella flava</name>
    <dbReference type="NCBI Taxonomy" id="1285193"/>
    <lineage>
        <taxon>Bacteria</taxon>
        <taxon>Bacillati</taxon>
        <taxon>Actinomycetota</taxon>
        <taxon>Actinomycetes</taxon>
        <taxon>Micrococcales</taxon>
        <taxon>Micrococcaceae</taxon>
        <taxon>Zhihengliuella</taxon>
    </lineage>
</organism>
<feature type="region of interest" description="Disordered" evidence="1">
    <location>
        <begin position="85"/>
        <end position="107"/>
    </location>
</feature>
<feature type="transmembrane region" description="Helical" evidence="2">
    <location>
        <begin position="46"/>
        <end position="67"/>
    </location>
</feature>
<reference evidence="3" key="1">
    <citation type="submission" date="2020-11" db="EMBL/GenBank/DDBJ databases">
        <title>Sequencing the genomes of 1000 actinobacteria strains.</title>
        <authorList>
            <person name="Klenk H.-P."/>
        </authorList>
    </citation>
    <scope>NUCLEOTIDE SEQUENCE</scope>
    <source>
        <strain evidence="3">DSM 26152</strain>
    </source>
</reference>
<dbReference type="EMBL" id="JADOTZ010000001">
    <property type="protein sequence ID" value="MBG6083993.1"/>
    <property type="molecule type" value="Genomic_DNA"/>
</dbReference>
<evidence type="ECO:0000313" key="3">
    <source>
        <dbReference type="EMBL" id="MBG6083993.1"/>
    </source>
</evidence>
<name>A0A931DBU3_9MICC</name>